<name>A0AAN7WHN3_9PEZI</name>
<gene>
    <name evidence="1" type="ORF">LTR97_002395</name>
</gene>
<sequence length="325" mass="35928">MSALMTPIKIRGKRGALPAEKWHAGKKRSVNRNASPAVPNTISNAISRDFIHAAATSSQKRRKRDPTLSALEQLPVEIIQDIYHYSTNLDLPLASATLQAQLSSPHMYSRLTTHVLQNVLGYEPEQTASDTDLAVFARLFGCRFMTWAFFSGWLDDRLPVDAVRLPADYRDAWNGLKPARNLLPPQRLLHGPWTAATTALLSVLSPADSTHSLDLPLVNPLLGEVASEGALQAIAEGSYEALELLLSMGVRPTTEMFRQVVIDNGCDRKVLDTLHAAVTRRSGTRLGVDPLDPTIWQWAERAQRGMDDSGDYVINTMRQLARDLS</sequence>
<dbReference type="EMBL" id="JAVRQU010000003">
    <property type="protein sequence ID" value="KAK5705277.1"/>
    <property type="molecule type" value="Genomic_DNA"/>
</dbReference>
<protein>
    <submittedName>
        <fullName evidence="1">Uncharacterized protein</fullName>
    </submittedName>
</protein>
<reference evidence="1" key="1">
    <citation type="submission" date="2023-08" db="EMBL/GenBank/DDBJ databases">
        <title>Black Yeasts Isolated from many extreme environments.</title>
        <authorList>
            <person name="Coleine C."/>
            <person name="Stajich J.E."/>
            <person name="Selbmann L."/>
        </authorList>
    </citation>
    <scope>NUCLEOTIDE SEQUENCE</scope>
    <source>
        <strain evidence="1">CCFEE 5810</strain>
    </source>
</reference>
<evidence type="ECO:0000313" key="2">
    <source>
        <dbReference type="Proteomes" id="UP001310594"/>
    </source>
</evidence>
<dbReference type="Proteomes" id="UP001310594">
    <property type="component" value="Unassembled WGS sequence"/>
</dbReference>
<comment type="caution">
    <text evidence="1">The sequence shown here is derived from an EMBL/GenBank/DDBJ whole genome shotgun (WGS) entry which is preliminary data.</text>
</comment>
<dbReference type="AlphaFoldDB" id="A0AAN7WHN3"/>
<organism evidence="1 2">
    <name type="scientific">Elasticomyces elasticus</name>
    <dbReference type="NCBI Taxonomy" id="574655"/>
    <lineage>
        <taxon>Eukaryota</taxon>
        <taxon>Fungi</taxon>
        <taxon>Dikarya</taxon>
        <taxon>Ascomycota</taxon>
        <taxon>Pezizomycotina</taxon>
        <taxon>Dothideomycetes</taxon>
        <taxon>Dothideomycetidae</taxon>
        <taxon>Mycosphaerellales</taxon>
        <taxon>Teratosphaeriaceae</taxon>
        <taxon>Elasticomyces</taxon>
    </lineage>
</organism>
<accession>A0AAN7WHN3</accession>
<evidence type="ECO:0000313" key="1">
    <source>
        <dbReference type="EMBL" id="KAK5705277.1"/>
    </source>
</evidence>
<proteinExistence type="predicted"/>